<dbReference type="Gene3D" id="2.60.120.620">
    <property type="entry name" value="q2cbj1_9rhob like domain"/>
    <property type="match status" value="1"/>
</dbReference>
<comment type="caution">
    <text evidence="1">The sequence shown here is derived from an EMBL/GenBank/DDBJ whole genome shotgun (WGS) entry which is preliminary data.</text>
</comment>
<protein>
    <submittedName>
        <fullName evidence="1">Uncharacterized protein</fullName>
    </submittedName>
</protein>
<organism evidence="1 2">
    <name type="scientific">PS1 clade bacterium</name>
    <dbReference type="NCBI Taxonomy" id="2175152"/>
    <lineage>
        <taxon>Bacteria</taxon>
        <taxon>Pseudomonadati</taxon>
        <taxon>Pseudomonadota</taxon>
        <taxon>Alphaproteobacteria</taxon>
        <taxon>PS1 clade</taxon>
    </lineage>
</organism>
<sequence length="338" mass="38241">MRAHYNHLDPFLTKQDADTMLRLAENFGSFGPYANEAENDGIGEELPQRFDAAFNYIAHGMDGSENRDDARTAAARTNYFRETYAYGDEVKAPGVEPFMNHPALAETARKISGVERIVPAIIFANILIPGQELAVHTDVPEFRGANRKVTPQWLLVTMLHSGLFDEWRIPITTCVSWFGKSKGGAFAFYPEGPDGKAEAIQSDHNSAIVIDTDKVFHGVERVFETKPDIPLINKSARLHFMGDDQWQLRHEDEVLGDYDWSELRYSISWKGYCFKDAAEEELWRSGSDDLSIAFILNRLEDDLRAKGVLTGERPNPTAFATMMVNHYIRFPKQKMAAE</sequence>
<evidence type="ECO:0000313" key="2">
    <source>
        <dbReference type="Proteomes" id="UP000785783"/>
    </source>
</evidence>
<gene>
    <name evidence="1" type="ORF">ISQ19_04960</name>
</gene>
<dbReference type="EMBL" id="JADHOK010000061">
    <property type="protein sequence ID" value="MBL6762031.1"/>
    <property type="molecule type" value="Genomic_DNA"/>
</dbReference>
<name>A0A937HFU2_9PROT</name>
<dbReference type="Proteomes" id="UP000785783">
    <property type="component" value="Unassembled WGS sequence"/>
</dbReference>
<evidence type="ECO:0000313" key="1">
    <source>
        <dbReference type="EMBL" id="MBL6762031.1"/>
    </source>
</evidence>
<reference evidence="1" key="1">
    <citation type="submission" date="2020-10" db="EMBL/GenBank/DDBJ databases">
        <title>Microbiome of the Black Sea water column analyzed by genome centric metagenomics.</title>
        <authorList>
            <person name="Cabello-Yeves P.J."/>
            <person name="Callieri C."/>
            <person name="Picazo A."/>
            <person name="Mehrshad M."/>
            <person name="Haro-Moreno J.M."/>
            <person name="Roda-Garcia J."/>
            <person name="Dzembekova N."/>
            <person name="Slabakova V."/>
            <person name="Slabakova N."/>
            <person name="Moncheva S."/>
            <person name="Rodriguez-Valera F."/>
        </authorList>
    </citation>
    <scope>NUCLEOTIDE SEQUENCE</scope>
    <source>
        <strain evidence="1">BS307-5m-G5</strain>
    </source>
</reference>
<dbReference type="AlphaFoldDB" id="A0A937HFU2"/>
<proteinExistence type="predicted"/>
<accession>A0A937HFU2</accession>